<dbReference type="Proteomes" id="UP000530660">
    <property type="component" value="Unassembled WGS sequence"/>
</dbReference>
<sequence length="210" mass="23530">MSLFRGLGDDQALHDWLSSVVWPLEQALVDEDFVRDGSYLAVAEMLRGGCTVFNDMYWYPEETARVCRETGIRAMLGLVMVDFPSRYGTGPSEYFQRAADVASALERTEARMMAESAATIPLLFCAYAPHAPYSVSEHVLQEIGERSRKEKRRVHMHLHETAAEVQASQTLDRRALVCHRSEFAGTPLDNLERLGPARIKLDVGSHGPCD</sequence>
<comment type="caution">
    <text evidence="3">The sequence shown here is derived from an EMBL/GenBank/DDBJ whole genome shotgun (WGS) entry which is preliminary data.</text>
</comment>
<reference evidence="3 4" key="1">
    <citation type="journal article" date="2020" name="J. Phycol.">
        <title>Comparative genome analysis reveals Cyanidiococcus gen. nov., a new extremophilic red algal genus sister to Cyanidioschyzon (Cyanidioschyzonaceae, Rhodophyta).</title>
        <authorList>
            <person name="Liu S.-L."/>
            <person name="Chiang Y.-R."/>
            <person name="Yoon H.S."/>
            <person name="Fu H.-Y."/>
        </authorList>
    </citation>
    <scope>NUCLEOTIDE SEQUENCE [LARGE SCALE GENOMIC DNA]</scope>
    <source>
        <strain evidence="3 4">THAL066</strain>
    </source>
</reference>
<dbReference type="PANTHER" id="PTHR43794:SF11">
    <property type="entry name" value="AMIDOHYDROLASE-RELATED DOMAIN-CONTAINING PROTEIN"/>
    <property type="match status" value="1"/>
</dbReference>
<dbReference type="Pfam" id="PF01979">
    <property type="entry name" value="Amidohydro_1"/>
    <property type="match status" value="1"/>
</dbReference>
<dbReference type="SUPFAM" id="SSF51556">
    <property type="entry name" value="Metallo-dependent hydrolases"/>
    <property type="match status" value="1"/>
</dbReference>
<dbReference type="InterPro" id="IPR050287">
    <property type="entry name" value="MTA/SAH_deaminase"/>
</dbReference>
<evidence type="ECO:0000313" key="3">
    <source>
        <dbReference type="EMBL" id="KAF6000974.1"/>
    </source>
</evidence>
<evidence type="ECO:0000313" key="4">
    <source>
        <dbReference type="Proteomes" id="UP000530660"/>
    </source>
</evidence>
<dbReference type="EMBL" id="VWRR01000016">
    <property type="protein sequence ID" value="KAF6000974.1"/>
    <property type="molecule type" value="Genomic_DNA"/>
</dbReference>
<keyword evidence="1" id="KW-0378">Hydrolase</keyword>
<name>A0A7J7IE48_9RHOD</name>
<proteinExistence type="predicted"/>
<dbReference type="OrthoDB" id="194468at2759"/>
<gene>
    <name evidence="3" type="ORF">F1559_000358</name>
</gene>
<dbReference type="InterPro" id="IPR006680">
    <property type="entry name" value="Amidohydro-rel"/>
</dbReference>
<evidence type="ECO:0000256" key="1">
    <source>
        <dbReference type="ARBA" id="ARBA00022801"/>
    </source>
</evidence>
<dbReference type="AlphaFoldDB" id="A0A7J7IE48"/>
<feature type="domain" description="Amidohydrolase-related" evidence="2">
    <location>
        <begin position="3"/>
        <end position="172"/>
    </location>
</feature>
<dbReference type="Gene3D" id="3.20.20.140">
    <property type="entry name" value="Metal-dependent hydrolases"/>
    <property type="match status" value="1"/>
</dbReference>
<dbReference type="PANTHER" id="PTHR43794">
    <property type="entry name" value="AMINOHYDROLASE SSNA-RELATED"/>
    <property type="match status" value="1"/>
</dbReference>
<dbReference type="GO" id="GO:0016787">
    <property type="term" value="F:hydrolase activity"/>
    <property type="evidence" value="ECO:0007669"/>
    <property type="project" value="UniProtKB-KW"/>
</dbReference>
<protein>
    <recommendedName>
        <fullName evidence="2">Amidohydrolase-related domain-containing protein</fullName>
    </recommendedName>
</protein>
<keyword evidence="4" id="KW-1185">Reference proteome</keyword>
<organism evidence="3 4">
    <name type="scientific">Cyanidiococcus yangmingshanensis</name>
    <dbReference type="NCBI Taxonomy" id="2690220"/>
    <lineage>
        <taxon>Eukaryota</taxon>
        <taxon>Rhodophyta</taxon>
        <taxon>Bangiophyceae</taxon>
        <taxon>Cyanidiales</taxon>
        <taxon>Cyanidiaceae</taxon>
        <taxon>Cyanidiococcus</taxon>
    </lineage>
</organism>
<dbReference type="InterPro" id="IPR032466">
    <property type="entry name" value="Metal_Hydrolase"/>
</dbReference>
<evidence type="ECO:0000259" key="2">
    <source>
        <dbReference type="Pfam" id="PF01979"/>
    </source>
</evidence>
<accession>A0A7J7IE48</accession>